<dbReference type="InterPro" id="IPR007546">
    <property type="entry name" value="DUF503"/>
</dbReference>
<sequence>MILYAEVECILYESHSLKQKRSIIKPVLTKCKQDFNIAMTELDYHDLWQRTKLGIVTISTELAHAEQVMQDVMNVIDSYTELERTITHVERV</sequence>
<name>A0A0L0QNT9_VIRPA</name>
<dbReference type="PANTHER" id="PTHR36441:SF1">
    <property type="entry name" value="DUF503 DOMAIN-CONTAINING PROTEIN"/>
    <property type="match status" value="1"/>
</dbReference>
<dbReference type="GeneID" id="66870655"/>
<gene>
    <name evidence="1" type="ORF">AFK71_17625</name>
</gene>
<dbReference type="AlphaFoldDB" id="A0A0L0QNT9"/>
<keyword evidence="2" id="KW-1185">Reference proteome</keyword>
<dbReference type="InterPro" id="IPR036746">
    <property type="entry name" value="TT1725-like_sf"/>
</dbReference>
<accession>A0A0L0QNT9</accession>
<evidence type="ECO:0000313" key="2">
    <source>
        <dbReference type="Proteomes" id="UP000036780"/>
    </source>
</evidence>
<dbReference type="EMBL" id="LGTO01000007">
    <property type="protein sequence ID" value="KNE20211.1"/>
    <property type="molecule type" value="Genomic_DNA"/>
</dbReference>
<dbReference type="RefSeq" id="WP_050352780.1">
    <property type="nucleotide sequence ID" value="NZ_BOSN01000001.1"/>
</dbReference>
<dbReference type="OrthoDB" id="9809023at2"/>
<protein>
    <recommendedName>
        <fullName evidence="3">YlxP-like protein</fullName>
    </recommendedName>
</protein>
<dbReference type="SUPFAM" id="SSF103007">
    <property type="entry name" value="Hypothetical protein TT1725"/>
    <property type="match status" value="1"/>
</dbReference>
<evidence type="ECO:0000313" key="1">
    <source>
        <dbReference type="EMBL" id="KNE20211.1"/>
    </source>
</evidence>
<evidence type="ECO:0008006" key="3">
    <source>
        <dbReference type="Google" id="ProtNLM"/>
    </source>
</evidence>
<comment type="caution">
    <text evidence="1">The sequence shown here is derived from an EMBL/GenBank/DDBJ whole genome shotgun (WGS) entry which is preliminary data.</text>
</comment>
<dbReference type="PATRIC" id="fig|1473.5.peg.2248"/>
<dbReference type="PANTHER" id="PTHR36441">
    <property type="entry name" value="HYPOTHETICAL CYTOSOLIC PROTEIN"/>
    <property type="match status" value="1"/>
</dbReference>
<dbReference type="Pfam" id="PF04456">
    <property type="entry name" value="DUF503"/>
    <property type="match status" value="1"/>
</dbReference>
<dbReference type="Proteomes" id="UP000036780">
    <property type="component" value="Unassembled WGS sequence"/>
</dbReference>
<organism evidence="1 2">
    <name type="scientific">Virgibacillus pantothenticus</name>
    <dbReference type="NCBI Taxonomy" id="1473"/>
    <lineage>
        <taxon>Bacteria</taxon>
        <taxon>Bacillati</taxon>
        <taxon>Bacillota</taxon>
        <taxon>Bacilli</taxon>
        <taxon>Bacillales</taxon>
        <taxon>Bacillaceae</taxon>
        <taxon>Virgibacillus</taxon>
    </lineage>
</organism>
<reference evidence="2" key="1">
    <citation type="submission" date="2015-07" db="EMBL/GenBank/DDBJ databases">
        <title>Fjat-10053 dsm26.</title>
        <authorList>
            <person name="Liu B."/>
            <person name="Wang J."/>
            <person name="Zhu Y."/>
            <person name="Liu G."/>
            <person name="Chen Q."/>
            <person name="Chen Z."/>
            <person name="Lan J."/>
            <person name="Che J."/>
            <person name="Ge C."/>
            <person name="Shi H."/>
            <person name="Pan Z."/>
            <person name="Liu X."/>
        </authorList>
    </citation>
    <scope>NUCLEOTIDE SEQUENCE [LARGE SCALE GENOMIC DNA]</scope>
    <source>
        <strain evidence="2">DSM 26</strain>
    </source>
</reference>
<proteinExistence type="predicted"/>
<dbReference type="Gene3D" id="3.30.70.1120">
    <property type="entry name" value="TT1725-like"/>
    <property type="match status" value="1"/>
</dbReference>